<feature type="compositionally biased region" description="Polar residues" evidence="1">
    <location>
        <begin position="300"/>
        <end position="314"/>
    </location>
</feature>
<sequence>MRAIQGPTAEISKQGPCHETPVHQTGDMCKPNRNWLGTCQLPLTENAAEIQELCAYLDKEDFTYEPMKDALKCYLKQQVSPESRDYNADWTAEVSVCTLHQIVKVYVGRDWYETYLQTLLKVHAAVDCSEHYIDMWINIKDLKGKQGSKGEKAKPHRVVPRARGTKRKNTAGGYDEASPSTVKSCTHLESSPRKRGMRRVLTKLAENKDSSIYIPKLVPLVVEGGMLNSKGWGFQHVKESDGCVTSSIPRHSAPEEDRGVKAPIACPPGKMSLAIRENEPKLGAEEQQPKQDVSKHSLPVSPSTGMHQLSTMKTTPPMGKSTKNENREPAEGSFPGEGRDKSLQMEPTPRTGGFATEFTLYRFTTEPRDGQQTQALWEAHRNVGVILKVEHSPVIGSDGCHMWNEESIVYSTLLGSIQLEKSKPRALPQDTVFLCFTLSHEEMFYARKCHFFLTDVILDSIRWKDPKEIMANVTTLVHRLWTQQITAKEFVGDLLSTEHFKGDRNVCEQLLEWVEVSSTGHQVML</sequence>
<keyword evidence="3" id="KW-1185">Reference proteome</keyword>
<comment type="caution">
    <text evidence="2">The sequence shown here is derived from an EMBL/GenBank/DDBJ whole genome shotgun (WGS) entry which is preliminary data.</text>
</comment>
<feature type="region of interest" description="Disordered" evidence="1">
    <location>
        <begin position="282"/>
        <end position="352"/>
    </location>
</feature>
<dbReference type="AlphaFoldDB" id="A0A226MPP8"/>
<proteinExistence type="predicted"/>
<gene>
    <name evidence="2" type="ORF">ASZ78_016426</name>
</gene>
<reference evidence="2 3" key="1">
    <citation type="submission" date="2016-07" db="EMBL/GenBank/DDBJ databases">
        <title>Disparate Historic Effective Population Sizes Predicted by Modern Levels of Genome Diversity for the Scaled Quail (Callipepla squamata) and the Northern Bobwhite (Colinus virginianus): Inferences from First and Second Generation Draft Genome Assemblies for Sympatric New World Quail.</title>
        <authorList>
            <person name="Oldeschulte D.L."/>
            <person name="Halley Y.A."/>
            <person name="Bhattarai E.K."/>
            <person name="Brashear W.A."/>
            <person name="Hill J."/>
            <person name="Metz R.P."/>
            <person name="Johnson C.D."/>
            <person name="Rollins D."/>
            <person name="Peterson M.J."/>
            <person name="Bickhart D.M."/>
            <person name="Decker J.E."/>
            <person name="Seabury C.M."/>
        </authorList>
    </citation>
    <scope>NUCLEOTIDE SEQUENCE [LARGE SCALE GENOMIC DNA]</scope>
    <source>
        <strain evidence="2 3">Texas</strain>
        <tissue evidence="2">Leg muscle</tissue>
    </source>
</reference>
<name>A0A226MPP8_CALSU</name>
<evidence type="ECO:0000256" key="1">
    <source>
        <dbReference type="SAM" id="MobiDB-lite"/>
    </source>
</evidence>
<dbReference type="OrthoDB" id="10003873at2759"/>
<protein>
    <submittedName>
        <fullName evidence="2">Uncharacterized protein</fullName>
    </submittedName>
</protein>
<dbReference type="STRING" id="9009.A0A226MPP8"/>
<evidence type="ECO:0000313" key="2">
    <source>
        <dbReference type="EMBL" id="OXB57251.1"/>
    </source>
</evidence>
<organism evidence="2 3">
    <name type="scientific">Callipepla squamata</name>
    <name type="common">Scaled quail</name>
    <dbReference type="NCBI Taxonomy" id="9009"/>
    <lineage>
        <taxon>Eukaryota</taxon>
        <taxon>Metazoa</taxon>
        <taxon>Chordata</taxon>
        <taxon>Craniata</taxon>
        <taxon>Vertebrata</taxon>
        <taxon>Euteleostomi</taxon>
        <taxon>Archelosauria</taxon>
        <taxon>Archosauria</taxon>
        <taxon>Dinosauria</taxon>
        <taxon>Saurischia</taxon>
        <taxon>Theropoda</taxon>
        <taxon>Coelurosauria</taxon>
        <taxon>Aves</taxon>
        <taxon>Neognathae</taxon>
        <taxon>Galloanserae</taxon>
        <taxon>Galliformes</taxon>
        <taxon>Odontophoridae</taxon>
        <taxon>Callipepla</taxon>
    </lineage>
</organism>
<accession>A0A226MPP8</accession>
<dbReference type="Proteomes" id="UP000198323">
    <property type="component" value="Unassembled WGS sequence"/>
</dbReference>
<dbReference type="EMBL" id="MCFN01000563">
    <property type="protein sequence ID" value="OXB57251.1"/>
    <property type="molecule type" value="Genomic_DNA"/>
</dbReference>
<feature type="compositionally biased region" description="Basic and acidic residues" evidence="1">
    <location>
        <begin position="282"/>
        <end position="295"/>
    </location>
</feature>
<feature type="compositionally biased region" description="Basic residues" evidence="1">
    <location>
        <begin position="154"/>
        <end position="169"/>
    </location>
</feature>
<feature type="compositionally biased region" description="Polar residues" evidence="1">
    <location>
        <begin position="178"/>
        <end position="189"/>
    </location>
</feature>
<evidence type="ECO:0000313" key="3">
    <source>
        <dbReference type="Proteomes" id="UP000198323"/>
    </source>
</evidence>
<feature type="region of interest" description="Disordered" evidence="1">
    <location>
        <begin position="147"/>
        <end position="193"/>
    </location>
</feature>
<feature type="region of interest" description="Disordered" evidence="1">
    <location>
        <begin position="245"/>
        <end position="270"/>
    </location>
</feature>